<gene>
    <name evidence="2" type="ORF">P175DRAFT_0452244</name>
</gene>
<keyword evidence="1" id="KW-1133">Transmembrane helix</keyword>
<feature type="transmembrane region" description="Helical" evidence="1">
    <location>
        <begin position="31"/>
        <end position="55"/>
    </location>
</feature>
<sequence>SFHPLFLVLFLSFHFHYFSNCSIIPAVFLSSLIAVGLLGFSSFSLWVGTTPSLLLPL</sequence>
<dbReference type="VEuPathDB" id="FungiDB:P175DRAFT_0452244"/>
<protein>
    <submittedName>
        <fullName evidence="2">Uncharacterized protein</fullName>
    </submittedName>
</protein>
<reference evidence="2 3" key="1">
    <citation type="journal article" date="2018" name="Proc. Natl. Acad. Sci. U.S.A.">
        <title>Linking secondary metabolites to gene clusters through genome sequencing of six diverse Aspergillus species.</title>
        <authorList>
            <person name="Kaerboelling I."/>
            <person name="Vesth T.C."/>
            <person name="Frisvad J.C."/>
            <person name="Nybo J.L."/>
            <person name="Theobald S."/>
            <person name="Kuo A."/>
            <person name="Bowyer P."/>
            <person name="Matsuda Y."/>
            <person name="Mondo S."/>
            <person name="Lyhne E.K."/>
            <person name="Kogle M.E."/>
            <person name="Clum A."/>
            <person name="Lipzen A."/>
            <person name="Salamov A."/>
            <person name="Ngan C.Y."/>
            <person name="Daum C."/>
            <person name="Chiniquy J."/>
            <person name="Barry K."/>
            <person name="LaButti K."/>
            <person name="Haridas S."/>
            <person name="Simmons B.A."/>
            <person name="Magnuson J.K."/>
            <person name="Mortensen U.H."/>
            <person name="Larsen T.O."/>
            <person name="Grigoriev I.V."/>
            <person name="Baker S.E."/>
            <person name="Andersen M.R."/>
        </authorList>
    </citation>
    <scope>NUCLEOTIDE SEQUENCE [LARGE SCALE GENOMIC DNA]</scope>
    <source>
        <strain evidence="2 3">IBT 24754</strain>
    </source>
</reference>
<feature type="non-terminal residue" evidence="2">
    <location>
        <position position="57"/>
    </location>
</feature>
<keyword evidence="1" id="KW-0472">Membrane</keyword>
<accession>A0A2T5MAA1</accession>
<dbReference type="EMBL" id="MSFN02000001">
    <property type="protein sequence ID" value="PTU25450.1"/>
    <property type="molecule type" value="Genomic_DNA"/>
</dbReference>
<evidence type="ECO:0000313" key="2">
    <source>
        <dbReference type="EMBL" id="PTU25450.1"/>
    </source>
</evidence>
<keyword evidence="1" id="KW-0812">Transmembrane</keyword>
<name>A0A2T5MAA1_9EURO</name>
<dbReference type="AlphaFoldDB" id="A0A2T5MAA1"/>
<dbReference type="RefSeq" id="XP_040756842.1">
    <property type="nucleotide sequence ID" value="XM_040894512.1"/>
</dbReference>
<feature type="non-terminal residue" evidence="2">
    <location>
        <position position="1"/>
    </location>
</feature>
<evidence type="ECO:0000313" key="3">
    <source>
        <dbReference type="Proteomes" id="UP000244073"/>
    </source>
</evidence>
<evidence type="ECO:0000256" key="1">
    <source>
        <dbReference type="SAM" id="Phobius"/>
    </source>
</evidence>
<dbReference type="GeneID" id="63811394"/>
<dbReference type="Proteomes" id="UP000244073">
    <property type="component" value="Unassembled WGS sequence"/>
</dbReference>
<organism evidence="2 3">
    <name type="scientific">Aspergillus ochraceoroseus IBT 24754</name>
    <dbReference type="NCBI Taxonomy" id="1392256"/>
    <lineage>
        <taxon>Eukaryota</taxon>
        <taxon>Fungi</taxon>
        <taxon>Dikarya</taxon>
        <taxon>Ascomycota</taxon>
        <taxon>Pezizomycotina</taxon>
        <taxon>Eurotiomycetes</taxon>
        <taxon>Eurotiomycetidae</taxon>
        <taxon>Eurotiales</taxon>
        <taxon>Aspergillaceae</taxon>
        <taxon>Aspergillus</taxon>
        <taxon>Aspergillus subgen. Nidulantes</taxon>
    </lineage>
</organism>
<comment type="caution">
    <text evidence="2">The sequence shown here is derived from an EMBL/GenBank/DDBJ whole genome shotgun (WGS) entry which is preliminary data.</text>
</comment>
<proteinExistence type="predicted"/>